<protein>
    <submittedName>
        <fullName evidence="1">Uncharacterized protein</fullName>
    </submittedName>
</protein>
<name>R7VZJ9_AEGTA</name>
<accession>R7VZJ9</accession>
<dbReference type="EnsemblPlants" id="EMT01824">
    <property type="protein sequence ID" value="EMT01824"/>
    <property type="gene ID" value="F775_23946"/>
</dbReference>
<evidence type="ECO:0000313" key="1">
    <source>
        <dbReference type="EnsemblPlants" id="EMT01824"/>
    </source>
</evidence>
<proteinExistence type="predicted"/>
<dbReference type="AlphaFoldDB" id="R7VZJ9"/>
<sequence>MSSSSSAGSDNRGSTETIQREVRAVSTEGQLARQGVAPPQNDCKARRGDIGGETEEGVAAENAEVYDLTEGWGENDPAECEELLQEIEPEPAGHRLFHAVAYTCAWASWDDDDEVDSVACKRPKLC</sequence>
<reference evidence="1" key="1">
    <citation type="submission" date="2015-06" db="UniProtKB">
        <authorList>
            <consortium name="EnsemblPlants"/>
        </authorList>
    </citation>
    <scope>IDENTIFICATION</scope>
</reference>
<organism evidence="1">
    <name type="scientific">Aegilops tauschii</name>
    <name type="common">Tausch's goatgrass</name>
    <name type="synonym">Aegilops squarrosa</name>
    <dbReference type="NCBI Taxonomy" id="37682"/>
    <lineage>
        <taxon>Eukaryota</taxon>
        <taxon>Viridiplantae</taxon>
        <taxon>Streptophyta</taxon>
        <taxon>Embryophyta</taxon>
        <taxon>Tracheophyta</taxon>
        <taxon>Spermatophyta</taxon>
        <taxon>Magnoliopsida</taxon>
        <taxon>Liliopsida</taxon>
        <taxon>Poales</taxon>
        <taxon>Poaceae</taxon>
        <taxon>BOP clade</taxon>
        <taxon>Pooideae</taxon>
        <taxon>Triticodae</taxon>
        <taxon>Triticeae</taxon>
        <taxon>Triticinae</taxon>
        <taxon>Aegilops</taxon>
    </lineage>
</organism>